<evidence type="ECO:0000313" key="10">
    <source>
        <dbReference type="Proteomes" id="UP000014500"/>
    </source>
</evidence>
<evidence type="ECO:0000256" key="5">
    <source>
        <dbReference type="ARBA" id="ARBA00022787"/>
    </source>
</evidence>
<keyword evidence="7" id="KW-0472">Membrane</keyword>
<dbReference type="PANTHER" id="PTHR12815">
    <property type="entry name" value="SORTING AND ASSEMBLY MACHINERY SAMM50 PROTEIN FAMILY MEMBER"/>
    <property type="match status" value="1"/>
</dbReference>
<comment type="subcellular location">
    <subcellularLocation>
        <location evidence="1">Mitochondrion outer membrane</location>
        <topology evidence="1">Multi-pass membrane protein</topology>
    </subcellularLocation>
</comment>
<dbReference type="OMA" id="SGIWRQI"/>
<evidence type="ECO:0000313" key="9">
    <source>
        <dbReference type="EnsemblMetazoa" id="SMAR012005-PA"/>
    </source>
</evidence>
<dbReference type="InterPro" id="IPR000184">
    <property type="entry name" value="Bac_surfAg_D15"/>
</dbReference>
<evidence type="ECO:0000256" key="2">
    <source>
        <dbReference type="ARBA" id="ARBA00010913"/>
    </source>
</evidence>
<dbReference type="Pfam" id="PF01103">
    <property type="entry name" value="Omp85"/>
    <property type="match status" value="1"/>
</dbReference>
<keyword evidence="3" id="KW-1134">Transmembrane beta strand</keyword>
<keyword evidence="6" id="KW-0496">Mitochondrion</keyword>
<feature type="domain" description="Bacterial surface antigen (D15)" evidence="8">
    <location>
        <begin position="92"/>
        <end position="411"/>
    </location>
</feature>
<dbReference type="GO" id="GO:0045040">
    <property type="term" value="P:protein insertion into mitochondrial outer membrane"/>
    <property type="evidence" value="ECO:0007669"/>
    <property type="project" value="TreeGrafter"/>
</dbReference>
<dbReference type="FunFam" id="2.40.160.50:FF:000002">
    <property type="entry name" value="sorting and assembly machinery component 50 homolog"/>
    <property type="match status" value="1"/>
</dbReference>
<comment type="similarity">
    <text evidence="2">Belongs to the SAM50/omp85 family.</text>
</comment>
<evidence type="ECO:0000256" key="4">
    <source>
        <dbReference type="ARBA" id="ARBA00022692"/>
    </source>
</evidence>
<dbReference type="STRING" id="126957.T1JDX0"/>
<keyword evidence="5" id="KW-1000">Mitochondrion outer membrane</keyword>
<protein>
    <recommendedName>
        <fullName evidence="8">Bacterial surface antigen (D15) domain-containing protein</fullName>
    </recommendedName>
</protein>
<name>T1JDX0_STRMM</name>
<evidence type="ECO:0000259" key="8">
    <source>
        <dbReference type="Pfam" id="PF01103"/>
    </source>
</evidence>
<dbReference type="GO" id="GO:0033108">
    <property type="term" value="P:mitochondrial respiratory chain complex assembly"/>
    <property type="evidence" value="ECO:0007669"/>
    <property type="project" value="TreeGrafter"/>
</dbReference>
<reference evidence="10" key="1">
    <citation type="submission" date="2011-05" db="EMBL/GenBank/DDBJ databases">
        <authorList>
            <person name="Richards S.R."/>
            <person name="Qu J."/>
            <person name="Jiang H."/>
            <person name="Jhangiani S.N."/>
            <person name="Agravi P."/>
            <person name="Goodspeed R."/>
            <person name="Gross S."/>
            <person name="Mandapat C."/>
            <person name="Jackson L."/>
            <person name="Mathew T."/>
            <person name="Pu L."/>
            <person name="Thornton R."/>
            <person name="Saada N."/>
            <person name="Wilczek-Boney K.B."/>
            <person name="Lee S."/>
            <person name="Kovar C."/>
            <person name="Wu Y."/>
            <person name="Scherer S.E."/>
            <person name="Worley K.C."/>
            <person name="Muzny D.M."/>
            <person name="Gibbs R."/>
        </authorList>
    </citation>
    <scope>NUCLEOTIDE SEQUENCE</scope>
    <source>
        <strain evidence="10">Brora</strain>
    </source>
</reference>
<organism evidence="9 10">
    <name type="scientific">Strigamia maritima</name>
    <name type="common">European centipede</name>
    <name type="synonym">Geophilus maritimus</name>
    <dbReference type="NCBI Taxonomy" id="126957"/>
    <lineage>
        <taxon>Eukaryota</taxon>
        <taxon>Metazoa</taxon>
        <taxon>Ecdysozoa</taxon>
        <taxon>Arthropoda</taxon>
        <taxon>Myriapoda</taxon>
        <taxon>Chilopoda</taxon>
        <taxon>Pleurostigmophora</taxon>
        <taxon>Geophilomorpha</taxon>
        <taxon>Linotaeniidae</taxon>
        <taxon>Strigamia</taxon>
    </lineage>
</organism>
<evidence type="ECO:0000256" key="7">
    <source>
        <dbReference type="ARBA" id="ARBA00023136"/>
    </source>
</evidence>
<dbReference type="Gene3D" id="2.40.160.50">
    <property type="entry name" value="membrane protein fhac: a member of the omp85/tpsb transporter family"/>
    <property type="match status" value="1"/>
</dbReference>
<dbReference type="EnsemblMetazoa" id="SMAR012005-RA">
    <property type="protein sequence ID" value="SMAR012005-PA"/>
    <property type="gene ID" value="SMAR012005"/>
</dbReference>
<dbReference type="PANTHER" id="PTHR12815:SF18">
    <property type="entry name" value="SORTING AND ASSEMBLY MACHINERY COMPONENT 50 HOMOLOG"/>
    <property type="match status" value="1"/>
</dbReference>
<dbReference type="EMBL" id="JH432114">
    <property type="status" value="NOT_ANNOTATED_CDS"/>
    <property type="molecule type" value="Genomic_DNA"/>
</dbReference>
<evidence type="ECO:0000256" key="1">
    <source>
        <dbReference type="ARBA" id="ARBA00004374"/>
    </source>
</evidence>
<sequence>MGTVNAKVPEPDQMMDQPEVVIAAHEVRTTLESLGCFKSIGTYIDTSTGPESSPHGLEVTFYVDELKRIVGGVNTLIGNNEGSLVLGMSLPNVLGRGERVQCEYSYGTKNSVGFNLAATKPLTGWKHAGINTAVYQQGNDFPWSGFRQTDKGTLLDFWFESAPKVRHTLRWEGIWRETSCLDRCTAFSVREQTGHTLKSSIKHILSVDKRDSPILPTKGVLFKLQQEFAGLGGDTGFIKHEFEFQANVPLFNDFIWQGALTGGFMHSPSSTRRYSICDKFFLGGPLTLRGFNHRGVGPRAENCALGAKAFWSGAFHLYMPMPFRPGEGGFGDLFRTHFFINAGNIGDFSFGEDYHDNLTMLLDGLRVAYGIGLVLRIGQVARFELNYCFPLRVQKHDSIAHGLQFGVGVNFL</sequence>
<accession>T1JDX0</accession>
<dbReference type="HOGENOM" id="CLU_014798_3_0_1"/>
<dbReference type="AlphaFoldDB" id="T1JDX0"/>
<dbReference type="InterPro" id="IPR039910">
    <property type="entry name" value="D15-like"/>
</dbReference>
<dbReference type="eggNOG" id="KOG2602">
    <property type="taxonomic scope" value="Eukaryota"/>
</dbReference>
<keyword evidence="10" id="KW-1185">Reference proteome</keyword>
<dbReference type="Proteomes" id="UP000014500">
    <property type="component" value="Unassembled WGS sequence"/>
</dbReference>
<evidence type="ECO:0000256" key="6">
    <source>
        <dbReference type="ARBA" id="ARBA00023128"/>
    </source>
</evidence>
<dbReference type="GO" id="GO:0005741">
    <property type="term" value="C:mitochondrial outer membrane"/>
    <property type="evidence" value="ECO:0007669"/>
    <property type="project" value="UniProtKB-SubCell"/>
</dbReference>
<reference evidence="9" key="2">
    <citation type="submission" date="2015-02" db="UniProtKB">
        <authorList>
            <consortium name="EnsemblMetazoa"/>
        </authorList>
    </citation>
    <scope>IDENTIFICATION</scope>
</reference>
<evidence type="ECO:0000256" key="3">
    <source>
        <dbReference type="ARBA" id="ARBA00022452"/>
    </source>
</evidence>
<dbReference type="PhylomeDB" id="T1JDX0"/>
<keyword evidence="4" id="KW-0812">Transmembrane</keyword>
<proteinExistence type="inferred from homology"/>